<dbReference type="Proteomes" id="UP001140076">
    <property type="component" value="Unassembled WGS sequence"/>
</dbReference>
<evidence type="ECO:0000256" key="3">
    <source>
        <dbReference type="ARBA" id="ARBA00022630"/>
    </source>
</evidence>
<feature type="domain" description="FAD-binding PCMH-type" evidence="6">
    <location>
        <begin position="22"/>
        <end position="219"/>
    </location>
</feature>
<keyword evidence="3" id="KW-0285">Flavoprotein</keyword>
<dbReference type="PANTHER" id="PTHR42973">
    <property type="entry name" value="BINDING OXIDOREDUCTASE, PUTATIVE (AFU_ORTHOLOGUE AFUA_1G17690)-RELATED"/>
    <property type="match status" value="1"/>
</dbReference>
<keyword evidence="4" id="KW-0274">FAD</keyword>
<dbReference type="InterPro" id="IPR012951">
    <property type="entry name" value="BBE"/>
</dbReference>
<dbReference type="PROSITE" id="PS51387">
    <property type="entry name" value="FAD_PCMH"/>
    <property type="match status" value="1"/>
</dbReference>
<evidence type="ECO:0000313" key="7">
    <source>
        <dbReference type="EMBL" id="MDA0563465.1"/>
    </source>
</evidence>
<accession>A0A9X3NMX2</accession>
<name>A0A9X3NMX2_9ACTN</name>
<keyword evidence="5" id="KW-0560">Oxidoreductase</keyword>
<reference evidence="7" key="1">
    <citation type="submission" date="2021-10" db="EMBL/GenBank/DDBJ databases">
        <title>Streptomonospora sp. nov., isolated from mangrove soil.</title>
        <authorList>
            <person name="Chen X."/>
            <person name="Ge X."/>
            <person name="Liu W."/>
        </authorList>
    </citation>
    <scope>NUCLEOTIDE SEQUENCE</scope>
    <source>
        <strain evidence="7">S1-112</strain>
    </source>
</reference>
<evidence type="ECO:0000256" key="4">
    <source>
        <dbReference type="ARBA" id="ARBA00022827"/>
    </source>
</evidence>
<dbReference type="InterPro" id="IPR016166">
    <property type="entry name" value="FAD-bd_PCMH"/>
</dbReference>
<dbReference type="Gene3D" id="3.40.462.20">
    <property type="match status" value="1"/>
</dbReference>
<dbReference type="Pfam" id="PF08031">
    <property type="entry name" value="BBE"/>
    <property type="match status" value="1"/>
</dbReference>
<dbReference type="Gene3D" id="3.30.465.10">
    <property type="match status" value="1"/>
</dbReference>
<proteinExistence type="inferred from homology"/>
<evidence type="ECO:0000256" key="1">
    <source>
        <dbReference type="ARBA" id="ARBA00001974"/>
    </source>
</evidence>
<dbReference type="RefSeq" id="WP_270070748.1">
    <property type="nucleotide sequence ID" value="NZ_JAJAQC010000004.1"/>
</dbReference>
<sequence>MVNDDGAGLRIGPDDWRYPTLRRGYNPRWTADPLYVRLVATPQEAVRALEAAVNEPPVGERSRVTVRSGGHCYEDFVSSPDVRAIIDVGLMHGIYWDPARQAVCVEAGASNGDIGEKLTKKLGFLLPGGSCATVGVGGHITGGGYGLFSRQHGLTVDYLDAVEVAVVRRRAADGRLAVDLVTASRADQGELGDLWWAHTGGGGGNFGMVTRFWFKNLPQAPSGALRLEAGWDWSAMDYASFKRLVDNFGAFFRDHQDDERYGPLFGILLLTPNTSRQIGLIAQIDATLPDARARLLEFVHALDSGVGAELGDRAEAHGEHPLLTGSKDPVHVDITDLTTMPLLSNDQAGKYKSCYMRTPLTEHHIHAAWQGLTRPPAEVRDAVVQIDSYGGAVNRIAPEATAVAQRDSVLKLQHQVYWPSGTDPEPRLKWIRELYRAMYGDSQGRPGVPVPDEVTDGCYISYPDVDLSDPAWNRSNVPWSTLYYKQHYARLRRVKRTWDPFNVFRHRQSVEP</sequence>
<organism evidence="7 8">
    <name type="scientific">Streptomonospora mangrovi</name>
    <dbReference type="NCBI Taxonomy" id="2883123"/>
    <lineage>
        <taxon>Bacteria</taxon>
        <taxon>Bacillati</taxon>
        <taxon>Actinomycetota</taxon>
        <taxon>Actinomycetes</taxon>
        <taxon>Streptosporangiales</taxon>
        <taxon>Nocardiopsidaceae</taxon>
        <taxon>Streptomonospora</taxon>
    </lineage>
</organism>
<evidence type="ECO:0000256" key="5">
    <source>
        <dbReference type="ARBA" id="ARBA00023002"/>
    </source>
</evidence>
<gene>
    <name evidence="7" type="ORF">LG943_03840</name>
</gene>
<dbReference type="PANTHER" id="PTHR42973:SF39">
    <property type="entry name" value="FAD-BINDING PCMH-TYPE DOMAIN-CONTAINING PROTEIN"/>
    <property type="match status" value="1"/>
</dbReference>
<evidence type="ECO:0000259" key="6">
    <source>
        <dbReference type="PROSITE" id="PS51387"/>
    </source>
</evidence>
<comment type="similarity">
    <text evidence="2">Belongs to the oxygen-dependent FAD-linked oxidoreductase family.</text>
</comment>
<evidence type="ECO:0000313" key="8">
    <source>
        <dbReference type="Proteomes" id="UP001140076"/>
    </source>
</evidence>
<dbReference type="InterPro" id="IPR016169">
    <property type="entry name" value="FAD-bd_PCMH_sub2"/>
</dbReference>
<dbReference type="AlphaFoldDB" id="A0A9X3NMX2"/>
<evidence type="ECO:0000256" key="2">
    <source>
        <dbReference type="ARBA" id="ARBA00005466"/>
    </source>
</evidence>
<keyword evidence="8" id="KW-1185">Reference proteome</keyword>
<dbReference type="EMBL" id="JAJAQC010000004">
    <property type="protein sequence ID" value="MDA0563465.1"/>
    <property type="molecule type" value="Genomic_DNA"/>
</dbReference>
<dbReference type="InterPro" id="IPR036318">
    <property type="entry name" value="FAD-bd_PCMH-like_sf"/>
</dbReference>
<dbReference type="GO" id="GO:0071949">
    <property type="term" value="F:FAD binding"/>
    <property type="evidence" value="ECO:0007669"/>
    <property type="project" value="InterPro"/>
</dbReference>
<dbReference type="InterPro" id="IPR006094">
    <property type="entry name" value="Oxid_FAD_bind_N"/>
</dbReference>
<protein>
    <submittedName>
        <fullName evidence="7">FAD-binding protein</fullName>
    </submittedName>
</protein>
<comment type="caution">
    <text evidence="7">The sequence shown here is derived from an EMBL/GenBank/DDBJ whole genome shotgun (WGS) entry which is preliminary data.</text>
</comment>
<dbReference type="GO" id="GO:0016491">
    <property type="term" value="F:oxidoreductase activity"/>
    <property type="evidence" value="ECO:0007669"/>
    <property type="project" value="UniProtKB-KW"/>
</dbReference>
<dbReference type="InterPro" id="IPR050416">
    <property type="entry name" value="FAD-linked_Oxidoreductase"/>
</dbReference>
<dbReference type="Pfam" id="PF01565">
    <property type="entry name" value="FAD_binding_4"/>
    <property type="match status" value="1"/>
</dbReference>
<comment type="cofactor">
    <cofactor evidence="1">
        <name>FAD</name>
        <dbReference type="ChEBI" id="CHEBI:57692"/>
    </cofactor>
</comment>
<dbReference type="SUPFAM" id="SSF56176">
    <property type="entry name" value="FAD-binding/transporter-associated domain-like"/>
    <property type="match status" value="1"/>
</dbReference>